<accession>A0A1L8D4N7</accession>
<dbReference type="GO" id="GO:0048027">
    <property type="term" value="F:mRNA 5'-UTR binding"/>
    <property type="evidence" value="ECO:0007669"/>
    <property type="project" value="UniProtKB-UniRule"/>
</dbReference>
<comment type="caution">
    <text evidence="7">The sequence shown here is derived from an EMBL/GenBank/DDBJ whole genome shotgun (WGS) entry which is preliminary data.</text>
</comment>
<dbReference type="GO" id="GO:0005829">
    <property type="term" value="C:cytosol"/>
    <property type="evidence" value="ECO:0007669"/>
    <property type="project" value="TreeGrafter"/>
</dbReference>
<dbReference type="STRING" id="661089.ciss_20780"/>
<dbReference type="HAMAP" id="MF_00167">
    <property type="entry name" value="CsrA"/>
    <property type="match status" value="1"/>
</dbReference>
<keyword evidence="5 6" id="KW-0694">RNA-binding</keyword>
<dbReference type="GO" id="GO:0045947">
    <property type="term" value="P:negative regulation of translational initiation"/>
    <property type="evidence" value="ECO:0007669"/>
    <property type="project" value="UniProtKB-UniRule"/>
</dbReference>
<dbReference type="GO" id="GO:0006109">
    <property type="term" value="P:regulation of carbohydrate metabolic process"/>
    <property type="evidence" value="ECO:0007669"/>
    <property type="project" value="InterPro"/>
</dbReference>
<name>A0A1L8D4N7_9THEO</name>
<dbReference type="InterPro" id="IPR003751">
    <property type="entry name" value="CsrA"/>
</dbReference>
<dbReference type="SUPFAM" id="SSF117130">
    <property type="entry name" value="CsrA-like"/>
    <property type="match status" value="1"/>
</dbReference>
<evidence type="ECO:0000313" key="8">
    <source>
        <dbReference type="Proteomes" id="UP000187338"/>
    </source>
</evidence>
<comment type="subcellular location">
    <subcellularLocation>
        <location evidence="6">Cytoplasm</location>
    </subcellularLocation>
</comment>
<evidence type="ECO:0000256" key="2">
    <source>
        <dbReference type="ARBA" id="ARBA00022491"/>
    </source>
</evidence>
<dbReference type="RefSeq" id="WP_075866312.1">
    <property type="nucleotide sequence ID" value="NZ_BDJL01000132.1"/>
</dbReference>
<dbReference type="GO" id="GO:0006402">
    <property type="term" value="P:mRNA catabolic process"/>
    <property type="evidence" value="ECO:0007669"/>
    <property type="project" value="InterPro"/>
</dbReference>
<dbReference type="GO" id="GO:1902208">
    <property type="term" value="P:regulation of bacterial-type flagellum assembly"/>
    <property type="evidence" value="ECO:0007669"/>
    <property type="project" value="UniProtKB-UniRule"/>
</dbReference>
<evidence type="ECO:0000256" key="1">
    <source>
        <dbReference type="ARBA" id="ARBA00022490"/>
    </source>
</evidence>
<keyword evidence="8" id="KW-1185">Reference proteome</keyword>
<keyword evidence="4 6" id="KW-0810">Translation regulation</keyword>
<dbReference type="NCBIfam" id="TIGR00202">
    <property type="entry name" value="csrA"/>
    <property type="match status" value="1"/>
</dbReference>
<keyword evidence="3 6" id="KW-1005">Bacterial flagellum biogenesis</keyword>
<dbReference type="PANTHER" id="PTHR34984">
    <property type="entry name" value="CARBON STORAGE REGULATOR"/>
    <property type="match status" value="1"/>
</dbReference>
<evidence type="ECO:0000256" key="6">
    <source>
        <dbReference type="HAMAP-Rule" id="MF_00167"/>
    </source>
</evidence>
<evidence type="ECO:0000256" key="3">
    <source>
        <dbReference type="ARBA" id="ARBA00022795"/>
    </source>
</evidence>
<organism evidence="7 8">
    <name type="scientific">Carboxydothermus islandicus</name>
    <dbReference type="NCBI Taxonomy" id="661089"/>
    <lineage>
        <taxon>Bacteria</taxon>
        <taxon>Bacillati</taxon>
        <taxon>Bacillota</taxon>
        <taxon>Clostridia</taxon>
        <taxon>Thermoanaerobacterales</taxon>
        <taxon>Thermoanaerobacteraceae</taxon>
        <taxon>Carboxydothermus</taxon>
    </lineage>
</organism>
<dbReference type="InterPro" id="IPR036107">
    <property type="entry name" value="CsrA_sf"/>
</dbReference>
<keyword evidence="2 6" id="KW-0678">Repressor</keyword>
<protein>
    <recommendedName>
        <fullName evidence="6">Translational regulator CsrA</fullName>
    </recommendedName>
</protein>
<comment type="subunit">
    <text evidence="6">Homodimer; the beta-strands of each monomer intercalate to form a hydrophobic core, while the alpha-helices form wings that extend away from the core.</text>
</comment>
<sequence>MLVLNRKVNQKVIINGEIEITVLAVDSRWGQVKLGITAPQHYSIYREEIWREIERENKEAIRQNLNKLEFDVNIRRTKE</sequence>
<dbReference type="Pfam" id="PF02599">
    <property type="entry name" value="CsrA"/>
    <property type="match status" value="1"/>
</dbReference>
<proteinExistence type="inferred from homology"/>
<dbReference type="AlphaFoldDB" id="A0A1L8D4N7"/>
<dbReference type="GO" id="GO:0044781">
    <property type="term" value="P:bacterial-type flagellum organization"/>
    <property type="evidence" value="ECO:0007669"/>
    <property type="project" value="UniProtKB-KW"/>
</dbReference>
<dbReference type="Gene3D" id="2.60.40.4380">
    <property type="entry name" value="Translational regulator CsrA"/>
    <property type="match status" value="1"/>
</dbReference>
<evidence type="ECO:0000256" key="4">
    <source>
        <dbReference type="ARBA" id="ARBA00022845"/>
    </source>
</evidence>
<dbReference type="OrthoDB" id="9809061at2"/>
<comment type="function">
    <text evidence="6">A translational regulator that binds mRNA to regulate translation initiation and/or mRNA stability. Usually binds in the 5'-UTR at or near the Shine-Dalgarno sequence preventing ribosome-binding, thus repressing translation. Its main target seems to be the major flagellin gene, while its function is anatagonized by FliW.</text>
</comment>
<dbReference type="Proteomes" id="UP000187338">
    <property type="component" value="Unassembled WGS sequence"/>
</dbReference>
<dbReference type="EMBL" id="BDJL01000132">
    <property type="protein sequence ID" value="GAV26145.1"/>
    <property type="molecule type" value="Genomic_DNA"/>
</dbReference>
<comment type="similarity">
    <text evidence="6">Belongs to the CsrA/RsmA family.</text>
</comment>
<evidence type="ECO:0000256" key="5">
    <source>
        <dbReference type="ARBA" id="ARBA00022884"/>
    </source>
</evidence>
<reference evidence="8" key="1">
    <citation type="submission" date="2016-12" db="EMBL/GenBank/DDBJ databases">
        <title>Draft Genome Sequences od Carboxydothermus pertinax and islandicus, Hydrogenogenic Carboxydotrophic Bacteria.</title>
        <authorList>
            <person name="Fukuyama Y."/>
            <person name="Ohmae K."/>
            <person name="Yoneda Y."/>
            <person name="Yoshida T."/>
            <person name="Sako Y."/>
        </authorList>
    </citation>
    <scope>NUCLEOTIDE SEQUENCE [LARGE SCALE GENOMIC DNA]</scope>
    <source>
        <strain evidence="8">SET</strain>
    </source>
</reference>
<gene>
    <name evidence="6" type="primary">csrA</name>
    <name evidence="7" type="ORF">ciss_20780</name>
</gene>
<evidence type="ECO:0000313" key="7">
    <source>
        <dbReference type="EMBL" id="GAV26145.1"/>
    </source>
</evidence>
<dbReference type="PANTHER" id="PTHR34984:SF1">
    <property type="entry name" value="CARBON STORAGE REGULATOR"/>
    <property type="match status" value="1"/>
</dbReference>
<keyword evidence="1 6" id="KW-0963">Cytoplasm</keyword>